<sequence>MKSVGGFLKNVVQRKETGLVGKIVTVGPYSVRVEAHLGDGGFAAIYRARDVATSAAFALKHMRMGGDAEALRDCYTEVRAMEKLRENAHVLRLRAVAYIGPKGQEDEAFLLLDLCRQNLVDYVRQLSRPLQDAEVSTIFQSICSAVAAMHKQEPPLIHRDLKAENVLQHSNGDWVLCDFGSTTSWVGHYEGANAIMVAEEDVRKNTTPAYRPPEMFDLYSREHIGPKADIWSLGVLLFYLCFQKLPFEGDCKLQVLNGDFTCPSGGSKRFTALIRSMLAVSPATRPDIDTVLRQLQQPPPACSPRQPAPDSKPAEMAHGGRPSTLQGVKAQLCATPAQSTAPPKGAWDTGGWALDAWEAPSASAPSPAVKSVSQAEAKAGSAHVLPKRETASEGLRDGFPPTRPRSPLRGPLLPVSDADARPRTPVAALPRSDESSTESRNGEQHSKVTLLQQQLANAKAANKDLHSIIKEQQATIDELQGHQQAWEAHFRDVHSRPPSMAQANQSNAGGMSVPVGSALLPGTQQQSPTDVCQNPPSAKAGGAELQSLSPDHPLKSLEDSLSRLDPFAIPESPDAALAATTGGLKKTPSRFGTKSRGSSFTAFIDEFDPDAGDIGHLTLDSATEIAKDTRGMAACNDPLKESHTEGGKHRRTTSEPPPLESWLPRTEWP</sequence>
<evidence type="ECO:0000313" key="12">
    <source>
        <dbReference type="EMBL" id="CAK0762498.1"/>
    </source>
</evidence>
<evidence type="ECO:0000256" key="6">
    <source>
        <dbReference type="ARBA" id="ARBA00022840"/>
    </source>
</evidence>
<evidence type="ECO:0000256" key="8">
    <source>
        <dbReference type="ARBA" id="ARBA00048679"/>
    </source>
</evidence>
<dbReference type="InterPro" id="IPR011009">
    <property type="entry name" value="Kinase-like_dom_sf"/>
</dbReference>
<accession>A0AAV1I1P2</accession>
<evidence type="ECO:0000256" key="2">
    <source>
        <dbReference type="ARBA" id="ARBA00022527"/>
    </source>
</evidence>
<evidence type="ECO:0000256" key="7">
    <source>
        <dbReference type="ARBA" id="ARBA00047899"/>
    </source>
</evidence>
<dbReference type="GO" id="GO:0004674">
    <property type="term" value="F:protein serine/threonine kinase activity"/>
    <property type="evidence" value="ECO:0007669"/>
    <property type="project" value="UniProtKB-KW"/>
</dbReference>
<dbReference type="AlphaFoldDB" id="A0AAV1I1P2"/>
<evidence type="ECO:0000256" key="10">
    <source>
        <dbReference type="SAM" id="MobiDB-lite"/>
    </source>
</evidence>
<dbReference type="EC" id="2.7.11.1" evidence="1"/>
<feature type="region of interest" description="Disordered" evidence="10">
    <location>
        <begin position="296"/>
        <end position="326"/>
    </location>
</feature>
<feature type="domain" description="Protein kinase" evidence="11">
    <location>
        <begin position="31"/>
        <end position="300"/>
    </location>
</feature>
<feature type="compositionally biased region" description="Polar residues" evidence="10">
    <location>
        <begin position="522"/>
        <end position="536"/>
    </location>
</feature>
<keyword evidence="6 9" id="KW-0067">ATP-binding</keyword>
<feature type="region of interest" description="Disordered" evidence="10">
    <location>
        <begin position="359"/>
        <end position="447"/>
    </location>
</feature>
<keyword evidence="2" id="KW-0723">Serine/threonine-protein kinase</keyword>
<evidence type="ECO:0000256" key="4">
    <source>
        <dbReference type="ARBA" id="ARBA00022741"/>
    </source>
</evidence>
<dbReference type="PANTHER" id="PTHR22967">
    <property type="entry name" value="SERINE/THREONINE PROTEIN KINASE"/>
    <property type="match status" value="1"/>
</dbReference>
<evidence type="ECO:0000313" key="13">
    <source>
        <dbReference type="Proteomes" id="UP001314263"/>
    </source>
</evidence>
<name>A0AAV1I1P2_9CHLO</name>
<evidence type="ECO:0000256" key="3">
    <source>
        <dbReference type="ARBA" id="ARBA00022679"/>
    </source>
</evidence>
<organism evidence="12 13">
    <name type="scientific">Coccomyxa viridis</name>
    <dbReference type="NCBI Taxonomy" id="1274662"/>
    <lineage>
        <taxon>Eukaryota</taxon>
        <taxon>Viridiplantae</taxon>
        <taxon>Chlorophyta</taxon>
        <taxon>core chlorophytes</taxon>
        <taxon>Trebouxiophyceae</taxon>
        <taxon>Trebouxiophyceae incertae sedis</taxon>
        <taxon>Coccomyxaceae</taxon>
        <taxon>Coccomyxa</taxon>
    </lineage>
</organism>
<dbReference type="Pfam" id="PF00069">
    <property type="entry name" value="Pkinase"/>
    <property type="match status" value="1"/>
</dbReference>
<protein>
    <recommendedName>
        <fullName evidence="1">non-specific serine/threonine protein kinase</fullName>
        <ecNumber evidence="1">2.7.11.1</ecNumber>
    </recommendedName>
</protein>
<dbReference type="Proteomes" id="UP001314263">
    <property type="component" value="Unassembled WGS sequence"/>
</dbReference>
<proteinExistence type="predicted"/>
<dbReference type="InterPro" id="IPR017441">
    <property type="entry name" value="Protein_kinase_ATP_BS"/>
</dbReference>
<evidence type="ECO:0000259" key="11">
    <source>
        <dbReference type="PROSITE" id="PS50011"/>
    </source>
</evidence>
<dbReference type="SMART" id="SM00220">
    <property type="entry name" value="S_TKc"/>
    <property type="match status" value="1"/>
</dbReference>
<evidence type="ECO:0000256" key="9">
    <source>
        <dbReference type="PROSITE-ProRule" id="PRU10141"/>
    </source>
</evidence>
<dbReference type="SUPFAM" id="SSF56112">
    <property type="entry name" value="Protein kinase-like (PK-like)"/>
    <property type="match status" value="1"/>
</dbReference>
<dbReference type="PROSITE" id="PS00107">
    <property type="entry name" value="PROTEIN_KINASE_ATP"/>
    <property type="match status" value="1"/>
</dbReference>
<dbReference type="GO" id="GO:0005524">
    <property type="term" value="F:ATP binding"/>
    <property type="evidence" value="ECO:0007669"/>
    <property type="project" value="UniProtKB-UniRule"/>
</dbReference>
<evidence type="ECO:0000256" key="5">
    <source>
        <dbReference type="ARBA" id="ARBA00022777"/>
    </source>
</evidence>
<feature type="region of interest" description="Disordered" evidence="10">
    <location>
        <begin position="494"/>
        <end position="558"/>
    </location>
</feature>
<comment type="caution">
    <text evidence="12">The sequence shown here is derived from an EMBL/GenBank/DDBJ whole genome shotgun (WGS) entry which is preliminary data.</text>
</comment>
<gene>
    <name evidence="12" type="ORF">CVIRNUC_002963</name>
</gene>
<reference evidence="12 13" key="1">
    <citation type="submission" date="2023-10" db="EMBL/GenBank/DDBJ databases">
        <authorList>
            <person name="Maclean D."/>
            <person name="Macfadyen A."/>
        </authorList>
    </citation>
    <scope>NUCLEOTIDE SEQUENCE [LARGE SCALE GENOMIC DNA]</scope>
</reference>
<feature type="binding site" evidence="9">
    <location>
        <position position="60"/>
    </location>
    <ligand>
        <name>ATP</name>
        <dbReference type="ChEBI" id="CHEBI:30616"/>
    </ligand>
</feature>
<feature type="compositionally biased region" description="Basic and acidic residues" evidence="10">
    <location>
        <begin position="386"/>
        <end position="396"/>
    </location>
</feature>
<feature type="compositionally biased region" description="Low complexity" evidence="10">
    <location>
        <begin position="359"/>
        <end position="375"/>
    </location>
</feature>
<comment type="catalytic activity">
    <reaction evidence="8">
        <text>L-seryl-[protein] + ATP = O-phospho-L-seryl-[protein] + ADP + H(+)</text>
        <dbReference type="Rhea" id="RHEA:17989"/>
        <dbReference type="Rhea" id="RHEA-COMP:9863"/>
        <dbReference type="Rhea" id="RHEA-COMP:11604"/>
        <dbReference type="ChEBI" id="CHEBI:15378"/>
        <dbReference type="ChEBI" id="CHEBI:29999"/>
        <dbReference type="ChEBI" id="CHEBI:30616"/>
        <dbReference type="ChEBI" id="CHEBI:83421"/>
        <dbReference type="ChEBI" id="CHEBI:456216"/>
        <dbReference type="EC" id="2.7.11.1"/>
    </reaction>
</comment>
<keyword evidence="5" id="KW-0418">Kinase</keyword>
<feature type="compositionally biased region" description="Low complexity" evidence="10">
    <location>
        <begin position="405"/>
        <end position="414"/>
    </location>
</feature>
<keyword evidence="3" id="KW-0808">Transferase</keyword>
<comment type="catalytic activity">
    <reaction evidence="7">
        <text>L-threonyl-[protein] + ATP = O-phospho-L-threonyl-[protein] + ADP + H(+)</text>
        <dbReference type="Rhea" id="RHEA:46608"/>
        <dbReference type="Rhea" id="RHEA-COMP:11060"/>
        <dbReference type="Rhea" id="RHEA-COMP:11605"/>
        <dbReference type="ChEBI" id="CHEBI:15378"/>
        <dbReference type="ChEBI" id="CHEBI:30013"/>
        <dbReference type="ChEBI" id="CHEBI:30616"/>
        <dbReference type="ChEBI" id="CHEBI:61977"/>
        <dbReference type="ChEBI" id="CHEBI:456216"/>
        <dbReference type="EC" id="2.7.11.1"/>
    </reaction>
</comment>
<evidence type="ECO:0000256" key="1">
    <source>
        <dbReference type="ARBA" id="ARBA00012513"/>
    </source>
</evidence>
<dbReference type="PANTHER" id="PTHR22967:SF57">
    <property type="entry name" value="AUXILIN, ISOFORM A-RELATED"/>
    <property type="match status" value="1"/>
</dbReference>
<feature type="compositionally biased region" description="Basic and acidic residues" evidence="10">
    <location>
        <begin position="638"/>
        <end position="647"/>
    </location>
</feature>
<dbReference type="GO" id="GO:0005737">
    <property type="term" value="C:cytoplasm"/>
    <property type="evidence" value="ECO:0007669"/>
    <property type="project" value="TreeGrafter"/>
</dbReference>
<keyword evidence="4 9" id="KW-0547">Nucleotide-binding</keyword>
<keyword evidence="13" id="KW-1185">Reference proteome</keyword>
<dbReference type="PROSITE" id="PS50011">
    <property type="entry name" value="PROTEIN_KINASE_DOM"/>
    <property type="match status" value="1"/>
</dbReference>
<dbReference type="EMBL" id="CAUYUE010000004">
    <property type="protein sequence ID" value="CAK0762498.1"/>
    <property type="molecule type" value="Genomic_DNA"/>
</dbReference>
<dbReference type="InterPro" id="IPR000719">
    <property type="entry name" value="Prot_kinase_dom"/>
</dbReference>
<feature type="region of interest" description="Disordered" evidence="10">
    <location>
        <begin position="635"/>
        <end position="669"/>
    </location>
</feature>
<dbReference type="Gene3D" id="1.10.510.10">
    <property type="entry name" value="Transferase(Phosphotransferase) domain 1"/>
    <property type="match status" value="1"/>
</dbReference>